<gene>
    <name evidence="9" type="ORF">ESOMN_v1c03400</name>
</gene>
<dbReference type="GO" id="GO:0008270">
    <property type="term" value="F:zinc ion binding"/>
    <property type="evidence" value="ECO:0007669"/>
    <property type="project" value="InterPro"/>
</dbReference>
<dbReference type="NCBIfam" id="TIGR01887">
    <property type="entry name" value="dipeptidaselike"/>
    <property type="match status" value="1"/>
</dbReference>
<comment type="similarity">
    <text evidence="2">Belongs to the peptidase M20A family.</text>
</comment>
<dbReference type="GO" id="GO:0008237">
    <property type="term" value="F:metallopeptidase activity"/>
    <property type="evidence" value="ECO:0007669"/>
    <property type="project" value="UniProtKB-KW"/>
</dbReference>
<evidence type="ECO:0000256" key="5">
    <source>
        <dbReference type="ARBA" id="ARBA00022801"/>
    </source>
</evidence>
<dbReference type="SUPFAM" id="SSF55031">
    <property type="entry name" value="Bacterial exopeptidase dimerisation domain"/>
    <property type="match status" value="1"/>
</dbReference>
<dbReference type="InterPro" id="IPR010964">
    <property type="entry name" value="M20A_pepV-rel"/>
</dbReference>
<dbReference type="Proteomes" id="UP000232230">
    <property type="component" value="Chromosome"/>
</dbReference>
<evidence type="ECO:0000313" key="9">
    <source>
        <dbReference type="EMBL" id="ATZ18722.1"/>
    </source>
</evidence>
<dbReference type="KEGG" id="esx:ESOMN_v1c03400"/>
<evidence type="ECO:0000256" key="3">
    <source>
        <dbReference type="ARBA" id="ARBA00022670"/>
    </source>
</evidence>
<name>A0A2K8NY16_9MOLU</name>
<dbReference type="GO" id="GO:0016805">
    <property type="term" value="F:dipeptidase activity"/>
    <property type="evidence" value="ECO:0007669"/>
    <property type="project" value="UniProtKB-KW"/>
</dbReference>
<accession>A0A2K8NY16</accession>
<dbReference type="GO" id="GO:0008777">
    <property type="term" value="F:acetylornithine deacetylase activity"/>
    <property type="evidence" value="ECO:0007669"/>
    <property type="project" value="TreeGrafter"/>
</dbReference>
<keyword evidence="7" id="KW-0224">Dipeptidase</keyword>
<sequence>MKINENILNSKYFDEALEHLLKVLAIPSEQGEPVKGAVFGAKTKEALEYTLNLAKKWGLKTHLDADGSYGFLEYGQGSDVFLIAPHLDVVTAANPDKWEHHPYKPIIKDDKIYARGALDDKGPAYMVLFAFKYLMDNGWMPKNYLIRIVFGLDEEKEMRCLKKYVRDFGAPTIGFTPDGVFPCVYAEKAWSNVNLTGKYNSSLTIRKGIESQDYNVVIDHVIYNGDKTGEIAKYLTKHKIENQIINSELHVFGKPAHGSMPELGVNAAIWLLKAIDEVKIHHPLAEFVSKYFFDSYDVKKIFGDLTDETGGLTACIGYIKLEKDKYKLGINFRVPATKLDQIHVIAPLEQKTEPYKMKVAIKGNLIPIFFRKDRKIVKTMVEVYNKVTGNNLPPFPMGGGTYAKVVPNLIACGIIDNLDNASAHQYNEWVDIENLKRALNVYANLIVELEKS</sequence>
<evidence type="ECO:0000256" key="1">
    <source>
        <dbReference type="ARBA" id="ARBA00001947"/>
    </source>
</evidence>
<keyword evidence="4" id="KW-0479">Metal-binding</keyword>
<keyword evidence="10" id="KW-1185">Reference proteome</keyword>
<proteinExistence type="inferred from homology"/>
<dbReference type="GO" id="GO:0006508">
    <property type="term" value="P:proteolysis"/>
    <property type="evidence" value="ECO:0007669"/>
    <property type="project" value="UniProtKB-KW"/>
</dbReference>
<protein>
    <submittedName>
        <fullName evidence="9">Peptidase M20</fullName>
    </submittedName>
</protein>
<keyword evidence="6" id="KW-0862">Zinc</keyword>
<evidence type="ECO:0000256" key="8">
    <source>
        <dbReference type="ARBA" id="ARBA00023049"/>
    </source>
</evidence>
<dbReference type="InterPro" id="IPR036264">
    <property type="entry name" value="Bact_exopeptidase_dim_dom"/>
</dbReference>
<dbReference type="InterPro" id="IPR050072">
    <property type="entry name" value="Peptidase_M20A"/>
</dbReference>
<dbReference type="Gene3D" id="3.40.630.10">
    <property type="entry name" value="Zn peptidases"/>
    <property type="match status" value="1"/>
</dbReference>
<dbReference type="Pfam" id="PF01546">
    <property type="entry name" value="Peptidase_M20"/>
    <property type="match status" value="1"/>
</dbReference>
<dbReference type="AlphaFoldDB" id="A0A2K8NY16"/>
<evidence type="ECO:0000256" key="2">
    <source>
        <dbReference type="ARBA" id="ARBA00006247"/>
    </source>
</evidence>
<keyword evidence="8" id="KW-0482">Metalloprotease</keyword>
<dbReference type="Gene3D" id="3.30.70.360">
    <property type="match status" value="2"/>
</dbReference>
<evidence type="ECO:0000256" key="6">
    <source>
        <dbReference type="ARBA" id="ARBA00022833"/>
    </source>
</evidence>
<evidence type="ECO:0000256" key="4">
    <source>
        <dbReference type="ARBA" id="ARBA00022723"/>
    </source>
</evidence>
<dbReference type="PANTHER" id="PTHR43808">
    <property type="entry name" value="ACETYLORNITHINE DEACETYLASE"/>
    <property type="match status" value="1"/>
</dbReference>
<dbReference type="PANTHER" id="PTHR43808:SF31">
    <property type="entry name" value="N-ACETYL-L-CITRULLINE DEACETYLASE"/>
    <property type="match status" value="1"/>
</dbReference>
<dbReference type="SUPFAM" id="SSF53187">
    <property type="entry name" value="Zn-dependent exopeptidases"/>
    <property type="match status" value="1"/>
</dbReference>
<evidence type="ECO:0000256" key="7">
    <source>
        <dbReference type="ARBA" id="ARBA00022997"/>
    </source>
</evidence>
<dbReference type="EMBL" id="CP024965">
    <property type="protein sequence ID" value="ATZ18722.1"/>
    <property type="molecule type" value="Genomic_DNA"/>
</dbReference>
<dbReference type="InterPro" id="IPR002933">
    <property type="entry name" value="Peptidase_M20"/>
</dbReference>
<keyword evidence="5" id="KW-0378">Hydrolase</keyword>
<dbReference type="GO" id="GO:0006526">
    <property type="term" value="P:L-arginine biosynthetic process"/>
    <property type="evidence" value="ECO:0007669"/>
    <property type="project" value="TreeGrafter"/>
</dbReference>
<evidence type="ECO:0000313" key="10">
    <source>
        <dbReference type="Proteomes" id="UP000232230"/>
    </source>
</evidence>
<keyword evidence="3" id="KW-0645">Protease</keyword>
<dbReference type="RefSeq" id="WP_024863245.1">
    <property type="nucleotide sequence ID" value="NZ_CP024965.1"/>
</dbReference>
<organism evidence="9 10">
    <name type="scientific">Williamsoniiplasma somnilux</name>
    <dbReference type="NCBI Taxonomy" id="215578"/>
    <lineage>
        <taxon>Bacteria</taxon>
        <taxon>Bacillati</taxon>
        <taxon>Mycoplasmatota</taxon>
        <taxon>Mollicutes</taxon>
        <taxon>Entomoplasmatales</taxon>
        <taxon>Williamsoniiplasma</taxon>
    </lineage>
</organism>
<comment type="cofactor">
    <cofactor evidence="1">
        <name>Zn(2+)</name>
        <dbReference type="ChEBI" id="CHEBI:29105"/>
    </cofactor>
</comment>
<reference evidence="9 10" key="1">
    <citation type="submission" date="2017-11" db="EMBL/GenBank/DDBJ databases">
        <title>Genome sequence of Entomoplasma somnilux PYAN-1 (ATCC 49194).</title>
        <authorList>
            <person name="Lo W.-S."/>
            <person name="Gasparich G.E."/>
            <person name="Kuo C.-H."/>
        </authorList>
    </citation>
    <scope>NUCLEOTIDE SEQUENCE [LARGE SCALE GENOMIC DNA]</scope>
    <source>
        <strain evidence="9 10">PYAN-1</strain>
    </source>
</reference>